<reference evidence="2 3" key="1">
    <citation type="submission" date="2021-01" db="EMBL/GenBank/DDBJ databases">
        <title>Genome public.</title>
        <authorList>
            <person name="Liu C."/>
            <person name="Sun Q."/>
        </authorList>
    </citation>
    <scope>NUCLEOTIDE SEQUENCE [LARGE SCALE GENOMIC DNA]</scope>
    <source>
        <strain evidence="2 3">JC656</strain>
    </source>
</reference>
<feature type="chain" id="PRO_5045991401" evidence="1">
    <location>
        <begin position="25"/>
        <end position="281"/>
    </location>
</feature>
<evidence type="ECO:0000313" key="2">
    <source>
        <dbReference type="EMBL" id="MBL0706872.1"/>
    </source>
</evidence>
<organism evidence="2 3">
    <name type="scientific">Sinomonas cellulolyticus</name>
    <dbReference type="NCBI Taxonomy" id="2801916"/>
    <lineage>
        <taxon>Bacteria</taxon>
        <taxon>Bacillati</taxon>
        <taxon>Actinomycetota</taxon>
        <taxon>Actinomycetes</taxon>
        <taxon>Micrococcales</taxon>
        <taxon>Micrococcaceae</taxon>
        <taxon>Sinomonas</taxon>
    </lineage>
</organism>
<evidence type="ECO:0000313" key="3">
    <source>
        <dbReference type="Proteomes" id="UP000639051"/>
    </source>
</evidence>
<keyword evidence="3" id="KW-1185">Reference proteome</keyword>
<proteinExistence type="predicted"/>
<evidence type="ECO:0000256" key="1">
    <source>
        <dbReference type="SAM" id="SignalP"/>
    </source>
</evidence>
<feature type="signal peptide" evidence="1">
    <location>
        <begin position="1"/>
        <end position="24"/>
    </location>
</feature>
<protein>
    <submittedName>
        <fullName evidence="2">Uncharacterized protein</fullName>
    </submittedName>
</protein>
<dbReference type="RefSeq" id="WP_189694155.1">
    <property type="nucleotide sequence ID" value="NZ_BNCM01000008.1"/>
</dbReference>
<dbReference type="EMBL" id="JAERRC010000036">
    <property type="protein sequence ID" value="MBL0706872.1"/>
    <property type="molecule type" value="Genomic_DNA"/>
</dbReference>
<name>A0ABS1K7J6_9MICC</name>
<sequence>MRRTAAAIALTLVFAAFAAQPALAAPSGGKGGGSGSGSGSTLGADISWPQCGKAYPAGQAFGIVGVNDGLATTTNPCLADQLAWAAKSTGTTAQPKAQLYVNTANPGGLGTASWPTTSPSGTPYGTCDGSDSLACAWQYGWNRAQEDVDQRFVPAASAAGITTDPAAYTWWLDVELGNTWKTGGTADEQASNRAVLEGMTEHFTSRGAKVGLYATASQWGTIAGTVPAGSNLLGLDNWRPGGSSQRNAQLACSAAPLTAGGRVTLTQFVSGDTDYDISCIG</sequence>
<gene>
    <name evidence="2" type="ORF">JJE72_15350</name>
</gene>
<dbReference type="SUPFAM" id="SSF51445">
    <property type="entry name" value="(Trans)glycosidases"/>
    <property type="match status" value="1"/>
</dbReference>
<dbReference type="Proteomes" id="UP000639051">
    <property type="component" value="Unassembled WGS sequence"/>
</dbReference>
<comment type="caution">
    <text evidence="2">The sequence shown here is derived from an EMBL/GenBank/DDBJ whole genome shotgun (WGS) entry which is preliminary data.</text>
</comment>
<keyword evidence="1" id="KW-0732">Signal</keyword>
<dbReference type="InterPro" id="IPR017853">
    <property type="entry name" value="GH"/>
</dbReference>
<accession>A0ABS1K7J6</accession>